<dbReference type="InterPro" id="IPR013562">
    <property type="entry name" value="TmcA/NAT10_N"/>
</dbReference>
<sequence>MSGANSVGVAKRKPLDSRIPALISKSVSPPSPPLPSLLTGHRSFFLVVGDRAKAHAQIVNLHFLLSQSIAGLANPTDANEGFIDAAQKKNPRPNVLWCYKKDLGFTSNRKKRESKVKKEVKRGERDVGEMDPFELFVSVTDVRYTYYKDTHKILGQTFNMLVLQDFEAITPNLLARTIETVEGGGIVVCLLQGMKSLRDLYGMTMDVHSRYRTSTSDIAPVARFNERFLLSLGSNPSCLVVDDELNVLPISAGKDIEPIDPDLGVGVARSSGKGKRREQEGEAELRALKESLADTKGVGDVVAEARTLDQAKAILTFTDAITSKSLSQTVSLTAARGRGKSAALGLSIALAVLHSYSNIFVTSPSPENLKTLFEFIFKGFDKLGWEEHLDYDIVQSTNPEWKGAVVRVNIFRQHRQTIQIGETRANRSALQYIQPQDYHVLGQAELVVIDEAAAIPLPLVRSLLGPYLVFMASTINGYEGTGRSLSLKLLQQLREMSRPSSALSAPSAIGGEDGQKGSASGSSSTLTAVRSLKEIKLSTPIRYAPGDQIEMWLNSLLCLDATIAVPSKKTLQGCPHPSTCELYYVNRDTLFSYHPASEVFLQRMMSLYVASHYKNSPNDLQLMSDAPGHHLFVLLPPLKEGDNTLPDPLVVLQVALEGNISKQSVLDNLSRGKMAGGDLIPWTISQQYQDDDFASLSGARIMGYGSRSIQALNSFYSGELLNLDEVAAEMEVETFEDVAKTDKNASLATDSITIRDAAKMPPLLQRLSERSPEKLDYLGVSYGVTPLLFKFWKRAGFVPLYMRQTTNDLTGEHSCVMLRGLNKNQEETSRWLSDFSVGMSLHHLPESVVERRTDHRSLADFRKRFIALLSYKFREFGSITSLSILEAANSGDVSEQQRTLVSTDVRDLFSPFDLKRLDSYANNMLDYHVVLDLLPTLAALYFTRRFPADIKLSGVQSSILLALGLQRKSVEDIETELQLPVAQTLALFVKTIRKLTKSLQEVLKADVARTLPSEAEVAASRLLPAPVGGGASGVATAESSEQALAKELEAEGNEVIKQLREQQREVIDSLDLKQYAVGGSKDEWATAEAKVAAKVGGAKAGLSSVVSIKNPNSTKGQKRKAATEEEKQNGGGGAGKKVKKDKRRKKQ</sequence>
<feature type="compositionally biased region" description="Basic residues" evidence="9">
    <location>
        <begin position="1136"/>
        <end position="1147"/>
    </location>
</feature>
<dbReference type="InterPro" id="IPR027992">
    <property type="entry name" value="tRNA_bind_dom"/>
</dbReference>
<name>A0A0D6EN65_SPOSA</name>
<feature type="compositionally biased region" description="Low complexity" evidence="9">
    <location>
        <begin position="499"/>
        <end position="508"/>
    </location>
</feature>
<dbReference type="Proteomes" id="UP000243876">
    <property type="component" value="Unassembled WGS sequence"/>
</dbReference>
<evidence type="ECO:0000256" key="6">
    <source>
        <dbReference type="ARBA" id="ARBA00022840"/>
    </source>
</evidence>
<evidence type="ECO:0000256" key="9">
    <source>
        <dbReference type="SAM" id="MobiDB-lite"/>
    </source>
</evidence>
<evidence type="ECO:0000256" key="7">
    <source>
        <dbReference type="ARBA" id="ARBA00023242"/>
    </source>
</evidence>
<proteinExistence type="inferred from homology"/>
<dbReference type="GO" id="GO:1990883">
    <property type="term" value="F:18S rRNA cytidine N-acetyltransferase activity"/>
    <property type="evidence" value="ECO:0007669"/>
    <property type="project" value="TreeGrafter"/>
</dbReference>
<dbReference type="GO" id="GO:0005524">
    <property type="term" value="F:ATP binding"/>
    <property type="evidence" value="ECO:0007669"/>
    <property type="project" value="UniProtKB-KW"/>
</dbReference>
<dbReference type="GO" id="GO:1904812">
    <property type="term" value="P:rRNA acetylation involved in maturation of SSU-rRNA"/>
    <property type="evidence" value="ECO:0007669"/>
    <property type="project" value="InterPro"/>
</dbReference>
<evidence type="ECO:0000313" key="14">
    <source>
        <dbReference type="EMBL" id="CEQ41070.1"/>
    </source>
</evidence>
<dbReference type="GO" id="GO:0000049">
    <property type="term" value="F:tRNA binding"/>
    <property type="evidence" value="ECO:0007669"/>
    <property type="project" value="TreeGrafter"/>
</dbReference>
<dbReference type="Pfam" id="PF08351">
    <property type="entry name" value="TmcA_N"/>
    <property type="match status" value="1"/>
</dbReference>
<protein>
    <submittedName>
        <fullName evidence="14">SPOSA6832_02765-mRNA-1:cds</fullName>
    </submittedName>
</protein>
<dbReference type="Pfam" id="PF13718">
    <property type="entry name" value="GNAT_acetyltr_2"/>
    <property type="match status" value="1"/>
</dbReference>
<dbReference type="Pfam" id="PF13725">
    <property type="entry name" value="tRNA_bind_2"/>
    <property type="match status" value="1"/>
</dbReference>
<feature type="compositionally biased region" description="Polar residues" evidence="9">
    <location>
        <begin position="1104"/>
        <end position="1115"/>
    </location>
</feature>
<comment type="subcellular location">
    <subcellularLocation>
        <location evidence="1">Nucleus</location>
        <location evidence="1">Nucleolus</location>
    </subcellularLocation>
</comment>
<organism evidence="14 15">
    <name type="scientific">Sporidiobolus salmonicolor</name>
    <name type="common">Yeast-like fungus</name>
    <name type="synonym">Sporobolomyces salmonicolor</name>
    <dbReference type="NCBI Taxonomy" id="5005"/>
    <lineage>
        <taxon>Eukaryota</taxon>
        <taxon>Fungi</taxon>
        <taxon>Dikarya</taxon>
        <taxon>Basidiomycota</taxon>
        <taxon>Pucciniomycotina</taxon>
        <taxon>Microbotryomycetes</taxon>
        <taxon>Sporidiobolales</taxon>
        <taxon>Sporidiobolaceae</taxon>
        <taxon>Sporobolomyces</taxon>
    </lineage>
</organism>
<dbReference type="PANTHER" id="PTHR10925:SF5">
    <property type="entry name" value="RNA CYTIDINE ACETYLTRANSFERASE"/>
    <property type="match status" value="1"/>
</dbReference>
<evidence type="ECO:0000259" key="12">
    <source>
        <dbReference type="Pfam" id="PF13718"/>
    </source>
</evidence>
<dbReference type="AlphaFoldDB" id="A0A0D6EN65"/>
<dbReference type="GO" id="GO:0030686">
    <property type="term" value="C:90S preribosome"/>
    <property type="evidence" value="ECO:0007669"/>
    <property type="project" value="TreeGrafter"/>
</dbReference>
<feature type="non-terminal residue" evidence="14">
    <location>
        <position position="1"/>
    </location>
</feature>
<keyword evidence="2" id="KW-0698">rRNA processing</keyword>
<reference evidence="15" key="1">
    <citation type="submission" date="2015-02" db="EMBL/GenBank/DDBJ databases">
        <authorList>
            <person name="Gon?alves P."/>
        </authorList>
    </citation>
    <scope>NUCLEOTIDE SEQUENCE [LARGE SCALE GENOMIC DNA]</scope>
</reference>
<evidence type="ECO:0000259" key="13">
    <source>
        <dbReference type="Pfam" id="PF13725"/>
    </source>
</evidence>
<dbReference type="PANTHER" id="PTHR10925">
    <property type="entry name" value="N-ACETYLTRANSFERASE 10"/>
    <property type="match status" value="1"/>
</dbReference>
<dbReference type="InterPro" id="IPR032672">
    <property type="entry name" value="TmcA/NAT10/Kre33"/>
</dbReference>
<dbReference type="Gene3D" id="3.40.50.11040">
    <property type="match status" value="1"/>
</dbReference>
<dbReference type="OrthoDB" id="10067491at2759"/>
<evidence type="ECO:0000259" key="10">
    <source>
        <dbReference type="Pfam" id="PF05127"/>
    </source>
</evidence>
<feature type="domain" description="N-acetyltransferase" evidence="12">
    <location>
        <begin position="603"/>
        <end position="821"/>
    </location>
</feature>
<dbReference type="Pfam" id="PF05127">
    <property type="entry name" value="NAT10_TcmA_helicase"/>
    <property type="match status" value="1"/>
</dbReference>
<dbReference type="InterPro" id="IPR000182">
    <property type="entry name" value="GNAT_dom"/>
</dbReference>
<feature type="domain" description="Possible tRNA binding" evidence="13">
    <location>
        <begin position="859"/>
        <end position="1088"/>
    </location>
</feature>
<dbReference type="InterPro" id="IPR027417">
    <property type="entry name" value="P-loop_NTPase"/>
</dbReference>
<dbReference type="InterPro" id="IPR033688">
    <property type="entry name" value="NAT10"/>
</dbReference>
<keyword evidence="5" id="KW-0547">Nucleotide-binding</keyword>
<evidence type="ECO:0000256" key="1">
    <source>
        <dbReference type="ARBA" id="ARBA00004604"/>
    </source>
</evidence>
<evidence type="ECO:0000256" key="4">
    <source>
        <dbReference type="ARBA" id="ARBA00022694"/>
    </source>
</evidence>
<keyword evidence="3" id="KW-0808">Transferase</keyword>
<dbReference type="HAMAP" id="MF_03211">
    <property type="entry name" value="RNA_acetyltr_Nat10"/>
    <property type="match status" value="1"/>
</dbReference>
<keyword evidence="15" id="KW-1185">Reference proteome</keyword>
<dbReference type="Gene3D" id="3.40.50.300">
    <property type="entry name" value="P-loop containing nucleotide triphosphate hydrolases"/>
    <property type="match status" value="1"/>
</dbReference>
<feature type="domain" description="TmcA/NAT10 N-terminal" evidence="11">
    <location>
        <begin position="40"/>
        <end position="242"/>
    </location>
</feature>
<evidence type="ECO:0000256" key="3">
    <source>
        <dbReference type="ARBA" id="ARBA00022679"/>
    </source>
</evidence>
<dbReference type="InterPro" id="IPR007807">
    <property type="entry name" value="TcmA/NAT10_helicase"/>
</dbReference>
<dbReference type="GO" id="GO:0005730">
    <property type="term" value="C:nucleolus"/>
    <property type="evidence" value="ECO:0007669"/>
    <property type="project" value="UniProtKB-SubCell"/>
</dbReference>
<dbReference type="GO" id="GO:0008033">
    <property type="term" value="P:tRNA processing"/>
    <property type="evidence" value="ECO:0007669"/>
    <property type="project" value="UniProtKB-KW"/>
</dbReference>
<keyword evidence="6" id="KW-0067">ATP-binding</keyword>
<evidence type="ECO:0000256" key="2">
    <source>
        <dbReference type="ARBA" id="ARBA00022552"/>
    </source>
</evidence>
<dbReference type="EMBL" id="CENE01000011">
    <property type="protein sequence ID" value="CEQ41070.1"/>
    <property type="molecule type" value="Genomic_DNA"/>
</dbReference>
<dbReference type="Gene3D" id="3.40.630.30">
    <property type="match status" value="1"/>
</dbReference>
<feature type="domain" description="TcmA/NAT10 helicase" evidence="10">
    <location>
        <begin position="332"/>
        <end position="560"/>
    </location>
</feature>
<keyword evidence="8" id="KW-0012">Acyltransferase</keyword>
<gene>
    <name evidence="14" type="primary">SPOSA6832_02765</name>
</gene>
<keyword evidence="4" id="KW-0819">tRNA processing</keyword>
<feature type="region of interest" description="Disordered" evidence="9">
    <location>
        <begin position="1102"/>
        <end position="1147"/>
    </location>
</feature>
<accession>A0A0D6EN65</accession>
<evidence type="ECO:0000256" key="5">
    <source>
        <dbReference type="ARBA" id="ARBA00022741"/>
    </source>
</evidence>
<evidence type="ECO:0000256" key="8">
    <source>
        <dbReference type="ARBA" id="ARBA00023315"/>
    </source>
</evidence>
<evidence type="ECO:0000313" key="15">
    <source>
        <dbReference type="Proteomes" id="UP000243876"/>
    </source>
</evidence>
<evidence type="ECO:0000259" key="11">
    <source>
        <dbReference type="Pfam" id="PF08351"/>
    </source>
</evidence>
<feature type="region of interest" description="Disordered" evidence="9">
    <location>
        <begin position="499"/>
        <end position="523"/>
    </location>
</feature>
<keyword evidence="7" id="KW-0539">Nucleus</keyword>